<dbReference type="HAMAP" id="MF_01007">
    <property type="entry name" value="16SrRNA_methyltr_H"/>
    <property type="match status" value="1"/>
</dbReference>
<dbReference type="Proteomes" id="UP000004699">
    <property type="component" value="Unassembled WGS sequence"/>
</dbReference>
<dbReference type="GO" id="GO:0005737">
    <property type="term" value="C:cytoplasm"/>
    <property type="evidence" value="ECO:0007669"/>
    <property type="project" value="UniProtKB-SubCell"/>
</dbReference>
<dbReference type="NCBIfam" id="TIGR00006">
    <property type="entry name" value="16S rRNA (cytosine(1402)-N(4))-methyltransferase RsmH"/>
    <property type="match status" value="1"/>
</dbReference>
<organism evidence="7 8">
    <name type="scientific">Luminiphilus syltensis NOR5-1B</name>
    <dbReference type="NCBI Taxonomy" id="565045"/>
    <lineage>
        <taxon>Bacteria</taxon>
        <taxon>Pseudomonadati</taxon>
        <taxon>Pseudomonadota</taxon>
        <taxon>Gammaproteobacteria</taxon>
        <taxon>Cellvibrionales</taxon>
        <taxon>Halieaceae</taxon>
        <taxon>Luminiphilus</taxon>
    </lineage>
</organism>
<dbReference type="eggNOG" id="COG0275">
    <property type="taxonomic scope" value="Bacteria"/>
</dbReference>
<feature type="binding site" evidence="6">
    <location>
        <position position="105"/>
    </location>
    <ligand>
        <name>S-adenosyl-L-methionine</name>
        <dbReference type="ChEBI" id="CHEBI:59789"/>
    </ligand>
</feature>
<reference evidence="8" key="1">
    <citation type="journal article" date="2013" name="BMC Microbiol.">
        <title>Taxonomy and evolution of bacteriochlorophyll a-containing members of the OM60/NOR5 clade of marine gammaproteobacteria: description of Luminiphilus syltensis gen. nov., sp. nov., reclassification of Haliea rubra as Pseudohaliea rubra gen. nov., comb. nov., and emendation of Chromatocurvus halotolerans.</title>
        <authorList>
            <person name="Spring S."/>
            <person name="Riedel T."/>
            <person name="Sproer C."/>
            <person name="Yan S."/>
            <person name="Harder J."/>
            <person name="Fuchs B.M."/>
        </authorList>
    </citation>
    <scope>NUCLEOTIDE SEQUENCE [LARGE SCALE GENOMIC DNA]</scope>
    <source>
        <strain evidence="8">NOR51-B</strain>
    </source>
</reference>
<dbReference type="RefSeq" id="WP_009019244.1">
    <property type="nucleotide sequence ID" value="NZ_DS999411.1"/>
</dbReference>
<dbReference type="SUPFAM" id="SSF81799">
    <property type="entry name" value="Putative methyltransferase TM0872, insert domain"/>
    <property type="match status" value="1"/>
</dbReference>
<comment type="function">
    <text evidence="6">Specifically methylates the N4 position of cytidine in position 1402 (C1402) of 16S rRNA.</text>
</comment>
<dbReference type="InterPro" id="IPR002903">
    <property type="entry name" value="RsmH"/>
</dbReference>
<dbReference type="PIRSF" id="PIRSF004486">
    <property type="entry name" value="MraW"/>
    <property type="match status" value="1"/>
</dbReference>
<dbReference type="Gene3D" id="3.40.50.150">
    <property type="entry name" value="Vaccinia Virus protein VP39"/>
    <property type="match status" value="1"/>
</dbReference>
<keyword evidence="3 6" id="KW-0489">Methyltransferase</keyword>
<keyword evidence="6" id="KW-0963">Cytoplasm</keyword>
<dbReference type="FunFam" id="1.10.150.170:FF:000003">
    <property type="entry name" value="Ribosomal RNA small subunit methyltransferase H"/>
    <property type="match status" value="1"/>
</dbReference>
<gene>
    <name evidence="7" type="primary">mraW</name>
    <name evidence="6" type="synonym">rsmH</name>
    <name evidence="7" type="ORF">NOR51B_433</name>
</gene>
<evidence type="ECO:0000313" key="7">
    <source>
        <dbReference type="EMBL" id="EED34496.1"/>
    </source>
</evidence>
<keyword evidence="4 6" id="KW-0808">Transferase</keyword>
<evidence type="ECO:0000256" key="5">
    <source>
        <dbReference type="ARBA" id="ARBA00022691"/>
    </source>
</evidence>
<feature type="binding site" evidence="6">
    <location>
        <begin position="33"/>
        <end position="35"/>
    </location>
    <ligand>
        <name>S-adenosyl-L-methionine</name>
        <dbReference type="ChEBI" id="CHEBI:59789"/>
    </ligand>
</feature>
<name>B8KR59_9GAMM</name>
<dbReference type="Gene3D" id="1.10.150.170">
    <property type="entry name" value="Putative methyltransferase TM0872, insert domain"/>
    <property type="match status" value="1"/>
</dbReference>
<evidence type="ECO:0000256" key="1">
    <source>
        <dbReference type="ARBA" id="ARBA00010396"/>
    </source>
</evidence>
<evidence type="ECO:0000256" key="4">
    <source>
        <dbReference type="ARBA" id="ARBA00022679"/>
    </source>
</evidence>
<evidence type="ECO:0000256" key="6">
    <source>
        <dbReference type="HAMAP-Rule" id="MF_01007"/>
    </source>
</evidence>
<dbReference type="PANTHER" id="PTHR11265:SF0">
    <property type="entry name" value="12S RRNA N4-METHYLCYTIDINE METHYLTRANSFERASE"/>
    <property type="match status" value="1"/>
</dbReference>
<dbReference type="EC" id="2.1.1.199" evidence="6"/>
<dbReference type="PANTHER" id="PTHR11265">
    <property type="entry name" value="S-ADENOSYL-METHYLTRANSFERASE MRAW"/>
    <property type="match status" value="1"/>
</dbReference>
<keyword evidence="5 6" id="KW-0949">S-adenosyl-L-methionine</keyword>
<feature type="binding site" evidence="6">
    <location>
        <position position="53"/>
    </location>
    <ligand>
        <name>S-adenosyl-L-methionine</name>
        <dbReference type="ChEBI" id="CHEBI:59789"/>
    </ligand>
</feature>
<dbReference type="OrthoDB" id="9806637at2"/>
<dbReference type="EMBL" id="DS999411">
    <property type="protein sequence ID" value="EED34496.1"/>
    <property type="molecule type" value="Genomic_DNA"/>
</dbReference>
<dbReference type="Pfam" id="PF01795">
    <property type="entry name" value="Methyltransf_5"/>
    <property type="match status" value="1"/>
</dbReference>
<dbReference type="STRING" id="565045.NOR51B_433"/>
<comment type="similarity">
    <text evidence="1 6">Belongs to the methyltransferase superfamily. RsmH family.</text>
</comment>
<comment type="catalytic activity">
    <reaction evidence="6">
        <text>cytidine(1402) in 16S rRNA + S-adenosyl-L-methionine = N(4)-methylcytidine(1402) in 16S rRNA + S-adenosyl-L-homocysteine + H(+)</text>
        <dbReference type="Rhea" id="RHEA:42928"/>
        <dbReference type="Rhea" id="RHEA-COMP:10286"/>
        <dbReference type="Rhea" id="RHEA-COMP:10287"/>
        <dbReference type="ChEBI" id="CHEBI:15378"/>
        <dbReference type="ChEBI" id="CHEBI:57856"/>
        <dbReference type="ChEBI" id="CHEBI:59789"/>
        <dbReference type="ChEBI" id="CHEBI:74506"/>
        <dbReference type="ChEBI" id="CHEBI:82748"/>
        <dbReference type="EC" id="2.1.1.199"/>
    </reaction>
</comment>
<accession>B8KR59</accession>
<dbReference type="GO" id="GO:0070475">
    <property type="term" value="P:rRNA base methylation"/>
    <property type="evidence" value="ECO:0007669"/>
    <property type="project" value="UniProtKB-UniRule"/>
</dbReference>
<protein>
    <recommendedName>
        <fullName evidence="6">Ribosomal RNA small subunit methyltransferase H</fullName>
        <ecNumber evidence="6">2.1.1.199</ecNumber>
    </recommendedName>
    <alternativeName>
        <fullName evidence="6">16S rRNA m(4)C1402 methyltransferase</fullName>
    </alternativeName>
    <alternativeName>
        <fullName evidence="6">rRNA (cytosine-N(4)-)-methyltransferase RsmH</fullName>
    </alternativeName>
</protein>
<keyword evidence="8" id="KW-1185">Reference proteome</keyword>
<evidence type="ECO:0000256" key="2">
    <source>
        <dbReference type="ARBA" id="ARBA00022552"/>
    </source>
</evidence>
<evidence type="ECO:0000256" key="3">
    <source>
        <dbReference type="ARBA" id="ARBA00022603"/>
    </source>
</evidence>
<dbReference type="AlphaFoldDB" id="B8KR59"/>
<dbReference type="InterPro" id="IPR023397">
    <property type="entry name" value="SAM-dep_MeTrfase_MraW_recog"/>
</dbReference>
<dbReference type="GO" id="GO:0071424">
    <property type="term" value="F:rRNA (cytosine-N4-)-methyltransferase activity"/>
    <property type="evidence" value="ECO:0007669"/>
    <property type="project" value="UniProtKB-UniRule"/>
</dbReference>
<keyword evidence="2 6" id="KW-0698">rRNA processing</keyword>
<dbReference type="InterPro" id="IPR029063">
    <property type="entry name" value="SAM-dependent_MTases_sf"/>
</dbReference>
<sequence>MASGHRSVLLEEAVTALITTADGTYVDGTYGRGGHSRRVLAALSEAGRLIGFDKDPEAAVHAEDLAATDSRFSFFHRSFADIPDIKRPEQGFSGVLLDLGVSSPQLDNGERGFSFQSDGPLDMRMDSSSGVTAAVWINKAPLAELIQVFRDYGEERFATRIANAIIDAREETPIERTGRLAQIVKVAHPRWEPHKHPATRVFQAIRIFINRELEDLESVLVRVIDTLDVGGRLVVISFHSLEDRIVKRFMRDESRGVSVPRGVPIRDADMGRRLRVVGKAVKPSTEELANNPRARSAVMRVAERLA</sequence>
<feature type="binding site" evidence="6">
    <location>
        <position position="79"/>
    </location>
    <ligand>
        <name>S-adenosyl-L-methionine</name>
        <dbReference type="ChEBI" id="CHEBI:59789"/>
    </ligand>
</feature>
<dbReference type="SUPFAM" id="SSF53335">
    <property type="entry name" value="S-adenosyl-L-methionine-dependent methyltransferases"/>
    <property type="match status" value="1"/>
</dbReference>
<comment type="subcellular location">
    <subcellularLocation>
        <location evidence="6">Cytoplasm</location>
    </subcellularLocation>
</comment>
<feature type="binding site" evidence="6">
    <location>
        <position position="98"/>
    </location>
    <ligand>
        <name>S-adenosyl-L-methionine</name>
        <dbReference type="ChEBI" id="CHEBI:59789"/>
    </ligand>
</feature>
<dbReference type="HOGENOM" id="CLU_038422_2_0_6"/>
<evidence type="ECO:0000313" key="8">
    <source>
        <dbReference type="Proteomes" id="UP000004699"/>
    </source>
</evidence>
<proteinExistence type="inferred from homology"/>